<keyword evidence="7" id="KW-0328">Glycosyltransferase</keyword>
<keyword evidence="11" id="KW-0046">Antibiotic resistance</keyword>
<feature type="region of interest" description="Disordered" evidence="16">
    <location>
        <begin position="775"/>
        <end position="857"/>
    </location>
</feature>
<evidence type="ECO:0000256" key="16">
    <source>
        <dbReference type="SAM" id="MobiDB-lite"/>
    </source>
</evidence>
<dbReference type="Pfam" id="PF00912">
    <property type="entry name" value="Transgly"/>
    <property type="match status" value="1"/>
</dbReference>
<feature type="compositionally biased region" description="Basic and acidic residues" evidence="16">
    <location>
        <begin position="787"/>
        <end position="796"/>
    </location>
</feature>
<keyword evidence="10" id="KW-0812">Transmembrane</keyword>
<evidence type="ECO:0000256" key="2">
    <source>
        <dbReference type="ARBA" id="ARBA00004401"/>
    </source>
</evidence>
<dbReference type="SUPFAM" id="SSF56601">
    <property type="entry name" value="beta-lactamase/transpeptidase-like"/>
    <property type="match status" value="1"/>
</dbReference>
<comment type="catalytic activity">
    <reaction evidence="13">
        <text>Preferential cleavage: (Ac)2-L-Lys-D-Ala-|-D-Ala. Also transpeptidation of peptidyl-alanyl moieties that are N-acyl substituents of D-alanine.</text>
        <dbReference type="EC" id="3.4.16.4"/>
    </reaction>
</comment>
<dbReference type="PANTHER" id="PTHR32282:SF33">
    <property type="entry name" value="PEPTIDOGLYCAN GLYCOSYLTRANSFERASE"/>
    <property type="match status" value="1"/>
</dbReference>
<gene>
    <name evidence="19" type="ORF">H8S40_07970</name>
</gene>
<protein>
    <recommendedName>
        <fullName evidence="4">Penicillin-binding protein 1A</fullName>
        <ecNumber evidence="14">2.4.99.28</ecNumber>
        <ecNumber evidence="3">3.4.16.4</ecNumber>
    </recommendedName>
</protein>
<keyword evidence="20" id="KW-1185">Reference proteome</keyword>
<evidence type="ECO:0000256" key="1">
    <source>
        <dbReference type="ARBA" id="ARBA00002624"/>
    </source>
</evidence>
<comment type="subcellular location">
    <subcellularLocation>
        <location evidence="2">Cell membrane</location>
        <topology evidence="2">Single-pass type II membrane protein</topology>
    </subcellularLocation>
</comment>
<sequence length="857" mass="93552">MNYGKNNLTRRKKSISSKKKMKKKRVWVRFFKALLICILLLAVIGVAGVGIFTKKIIDNTPTVTPADVKPSAFVTTVVAESDGSVLEEFKQSGSNRIYKNIDEIPVNLAHAFVAIEDERFYQHNGIDLRGIARAAVVGITSGDFSEGASTLTQQLIKNNVFPNFIDEKTFYDRLERKIQEQYLAIAIEKQMSKDEILEAYMNTINLGQGCLGVQAASMRYFGKDVSQLTLSECAVIAGITQNPTEFDPVVYPDNNSKRRNKVLKNMLEQGYITQAEYDEAKADPVYERILPNASITDTTPYSYFNDDLSQQIIKDLMERKAYTETQAYNALYSGGLTITSTQDPAIQQICDEEVANDAVYPVGTEYGLEYAMTIYRADGSVENYSKEMLADYIRNAWGREYPLIYSSPDEAYTAINEYKSTLNIAEGETVDESVDITPQPQVSVVVMEQSTGKVKAIVGGRGQKTSSLSLNRATDSTRQPGSCFKVLSTYAPALDSAKYTLASPLKNAGPYVYSDGSKAENWDKVYPGTSTMRYSIEHSINVAALNTITDIGPQTAYDYLINFGFSTLVNYDNDNFPGMTDVLPSTALGGITRGVYNIELTAAYATIANNGTYIKPILYTKVVDHDGNVLLDNSTPDSHQVIKDSTAALLTSAMQDVINKGTGTAARLDGMPAAGKTGTTEKSNDLWLAAYTPYYTASVWGGYDCNKPMENIYNQYWHEVIWKNIMTRIHAGLPSKDFTMPSSVQQKTICTQTGYLATSSCPSFTEYFAEGTGPTQSCAGHVTSKPADSDKTKKTEDSDEKNDDNDSSSDNNTSSGTNSGSDSSNSNSNTTTTTPGGDSSGGTTSGGDSSGTDSSGQ</sequence>
<evidence type="ECO:0000256" key="12">
    <source>
        <dbReference type="ARBA" id="ARBA00023268"/>
    </source>
</evidence>
<organism evidence="19 20">
    <name type="scientific">Ruminococcus hominis</name>
    <dbReference type="NCBI Taxonomy" id="2763065"/>
    <lineage>
        <taxon>Bacteria</taxon>
        <taxon>Bacillati</taxon>
        <taxon>Bacillota</taxon>
        <taxon>Clostridia</taxon>
        <taxon>Eubacteriales</taxon>
        <taxon>Oscillospiraceae</taxon>
        <taxon>Ruminococcus</taxon>
    </lineage>
</organism>
<evidence type="ECO:0000256" key="8">
    <source>
        <dbReference type="ARBA" id="ARBA00022679"/>
    </source>
</evidence>
<evidence type="ECO:0000256" key="3">
    <source>
        <dbReference type="ARBA" id="ARBA00012448"/>
    </source>
</evidence>
<evidence type="ECO:0000256" key="15">
    <source>
        <dbReference type="ARBA" id="ARBA00049902"/>
    </source>
</evidence>
<dbReference type="InterPro" id="IPR050396">
    <property type="entry name" value="Glycosyltr_51/Transpeptidase"/>
</dbReference>
<dbReference type="InterPro" id="IPR012338">
    <property type="entry name" value="Beta-lactam/transpept-like"/>
</dbReference>
<keyword evidence="5" id="KW-0121">Carboxypeptidase</keyword>
<evidence type="ECO:0000259" key="18">
    <source>
        <dbReference type="Pfam" id="PF00912"/>
    </source>
</evidence>
<feature type="compositionally biased region" description="Gly residues" evidence="16">
    <location>
        <begin position="838"/>
        <end position="849"/>
    </location>
</feature>
<accession>A0ABR7G7W1</accession>
<evidence type="ECO:0000256" key="7">
    <source>
        <dbReference type="ARBA" id="ARBA00022676"/>
    </source>
</evidence>
<comment type="function">
    <text evidence="1">Cell wall formation. Synthesis of cross-linked peptidoglycan from the lipid intermediates. The enzyme has a penicillin-insensitive transglycosylase N-terminal domain (formation of linear glycan strands) and a penicillin-sensitive transpeptidase C-terminal domain (cross-linking of the peptide subunits).</text>
</comment>
<keyword evidence="9" id="KW-0378">Hydrolase</keyword>
<dbReference type="RefSeq" id="WP_186864991.1">
    <property type="nucleotide sequence ID" value="NZ_JACOPE010000001.1"/>
</dbReference>
<evidence type="ECO:0000256" key="14">
    <source>
        <dbReference type="ARBA" id="ARBA00044770"/>
    </source>
</evidence>
<evidence type="ECO:0000256" key="6">
    <source>
        <dbReference type="ARBA" id="ARBA00022670"/>
    </source>
</evidence>
<evidence type="ECO:0000313" key="20">
    <source>
        <dbReference type="Proteomes" id="UP000631576"/>
    </source>
</evidence>
<evidence type="ECO:0000256" key="13">
    <source>
        <dbReference type="ARBA" id="ARBA00034000"/>
    </source>
</evidence>
<feature type="domain" description="Glycosyl transferase family 51" evidence="18">
    <location>
        <begin position="83"/>
        <end position="266"/>
    </location>
</feature>
<reference evidence="19 20" key="1">
    <citation type="submission" date="2020-08" db="EMBL/GenBank/DDBJ databases">
        <title>Genome public.</title>
        <authorList>
            <person name="Liu C."/>
            <person name="Sun Q."/>
        </authorList>
    </citation>
    <scope>NUCLEOTIDE SEQUENCE [LARGE SCALE GENOMIC DNA]</scope>
    <source>
        <strain evidence="19 20">NSJ-13</strain>
    </source>
</reference>
<comment type="caution">
    <text evidence="19">The sequence shown here is derived from an EMBL/GenBank/DDBJ whole genome shotgun (WGS) entry which is preliminary data.</text>
</comment>
<evidence type="ECO:0000256" key="11">
    <source>
        <dbReference type="ARBA" id="ARBA00023251"/>
    </source>
</evidence>
<keyword evidence="6" id="KW-0645">Protease</keyword>
<evidence type="ECO:0000313" key="19">
    <source>
        <dbReference type="EMBL" id="MBC5683504.1"/>
    </source>
</evidence>
<dbReference type="Proteomes" id="UP000631576">
    <property type="component" value="Unassembled WGS sequence"/>
</dbReference>
<dbReference type="Pfam" id="PF00905">
    <property type="entry name" value="Transpeptidase"/>
    <property type="match status" value="1"/>
</dbReference>
<dbReference type="InterPro" id="IPR001264">
    <property type="entry name" value="Glyco_trans_51"/>
</dbReference>
<feature type="compositionally biased region" description="Acidic residues" evidence="16">
    <location>
        <begin position="797"/>
        <end position="807"/>
    </location>
</feature>
<keyword evidence="8" id="KW-0808">Transferase</keyword>
<feature type="domain" description="Penicillin-binding protein transpeptidase" evidence="17">
    <location>
        <begin position="443"/>
        <end position="700"/>
    </location>
</feature>
<dbReference type="InterPro" id="IPR001460">
    <property type="entry name" value="PCN-bd_Tpept"/>
</dbReference>
<evidence type="ECO:0000256" key="10">
    <source>
        <dbReference type="ARBA" id="ARBA00022968"/>
    </source>
</evidence>
<evidence type="ECO:0000259" key="17">
    <source>
        <dbReference type="Pfam" id="PF00905"/>
    </source>
</evidence>
<evidence type="ECO:0000256" key="5">
    <source>
        <dbReference type="ARBA" id="ARBA00022645"/>
    </source>
</evidence>
<keyword evidence="10" id="KW-0735">Signal-anchor</keyword>
<comment type="catalytic activity">
    <reaction evidence="15">
        <text>[GlcNAc-(1-&gt;4)-Mur2Ac(oyl-L-Ala-gamma-D-Glu-L-Lys-D-Ala-D-Ala)](n)-di-trans,octa-cis-undecaprenyl diphosphate + beta-D-GlcNAc-(1-&gt;4)-Mur2Ac(oyl-L-Ala-gamma-D-Glu-L-Lys-D-Ala-D-Ala)-di-trans,octa-cis-undecaprenyl diphosphate = [GlcNAc-(1-&gt;4)-Mur2Ac(oyl-L-Ala-gamma-D-Glu-L-Lys-D-Ala-D-Ala)](n+1)-di-trans,octa-cis-undecaprenyl diphosphate + di-trans,octa-cis-undecaprenyl diphosphate + H(+)</text>
        <dbReference type="Rhea" id="RHEA:23708"/>
        <dbReference type="Rhea" id="RHEA-COMP:9602"/>
        <dbReference type="Rhea" id="RHEA-COMP:9603"/>
        <dbReference type="ChEBI" id="CHEBI:15378"/>
        <dbReference type="ChEBI" id="CHEBI:58405"/>
        <dbReference type="ChEBI" id="CHEBI:60033"/>
        <dbReference type="ChEBI" id="CHEBI:78435"/>
        <dbReference type="EC" id="2.4.99.28"/>
    </reaction>
</comment>
<dbReference type="Gene3D" id="3.40.710.10">
    <property type="entry name" value="DD-peptidase/beta-lactamase superfamily"/>
    <property type="match status" value="1"/>
</dbReference>
<keyword evidence="12" id="KW-0511">Multifunctional enzyme</keyword>
<dbReference type="EC" id="2.4.99.28" evidence="14"/>
<feature type="compositionally biased region" description="Low complexity" evidence="16">
    <location>
        <begin position="808"/>
        <end position="837"/>
    </location>
</feature>
<dbReference type="SUPFAM" id="SSF53955">
    <property type="entry name" value="Lysozyme-like"/>
    <property type="match status" value="1"/>
</dbReference>
<dbReference type="Gene3D" id="1.10.3810.10">
    <property type="entry name" value="Biosynthetic peptidoglycan transglycosylase-like"/>
    <property type="match status" value="1"/>
</dbReference>
<evidence type="ECO:0000256" key="4">
    <source>
        <dbReference type="ARBA" id="ARBA00018638"/>
    </source>
</evidence>
<proteinExistence type="predicted"/>
<dbReference type="InterPro" id="IPR036950">
    <property type="entry name" value="PBP_transglycosylase"/>
</dbReference>
<name>A0ABR7G7W1_9FIRM</name>
<dbReference type="EC" id="3.4.16.4" evidence="3"/>
<dbReference type="InterPro" id="IPR023346">
    <property type="entry name" value="Lysozyme-like_dom_sf"/>
</dbReference>
<dbReference type="EMBL" id="JACOPE010000001">
    <property type="protein sequence ID" value="MBC5683504.1"/>
    <property type="molecule type" value="Genomic_DNA"/>
</dbReference>
<dbReference type="PANTHER" id="PTHR32282">
    <property type="entry name" value="BINDING PROTEIN TRANSPEPTIDASE, PUTATIVE-RELATED"/>
    <property type="match status" value="1"/>
</dbReference>
<evidence type="ECO:0000256" key="9">
    <source>
        <dbReference type="ARBA" id="ARBA00022801"/>
    </source>
</evidence>